<dbReference type="RefSeq" id="WP_264325865.1">
    <property type="nucleotide sequence ID" value="NZ_JADEXQ010000051.1"/>
</dbReference>
<gene>
    <name evidence="3" type="ORF">IQ266_14970</name>
</gene>
<dbReference type="InterPro" id="IPR025597">
    <property type="entry name" value="DUF4345"/>
</dbReference>
<keyword evidence="2" id="KW-1133">Transmembrane helix</keyword>
<keyword evidence="2" id="KW-0472">Membrane</keyword>
<keyword evidence="2" id="KW-0812">Transmembrane</keyword>
<feature type="region of interest" description="Disordered" evidence="1">
    <location>
        <begin position="132"/>
        <end position="153"/>
    </location>
</feature>
<sequence length="153" mass="15915">MKSSLTPIFLFLSGLMLLTVGGASLFVPHLFYAHDGILLGHDPSLLSEIRASGGLLTGSSMVLLMGAVRPVLRSLAVTLSVLVYGSFGLARLLGLAIDGMPSDSLLMAMIVELVVAAIGLVILGRKSEAASTMNNHSGLTTNTYSDQVPSLSD</sequence>
<feature type="transmembrane region" description="Helical" evidence="2">
    <location>
        <begin position="105"/>
        <end position="123"/>
    </location>
</feature>
<dbReference type="Proteomes" id="UP000625316">
    <property type="component" value="Unassembled WGS sequence"/>
</dbReference>
<proteinExistence type="predicted"/>
<comment type="caution">
    <text evidence="3">The sequence shown here is derived from an EMBL/GenBank/DDBJ whole genome shotgun (WGS) entry which is preliminary data.</text>
</comment>
<keyword evidence="4" id="KW-1185">Reference proteome</keyword>
<name>A0A928VRV4_9CYAN</name>
<dbReference type="Pfam" id="PF14248">
    <property type="entry name" value="DUF4345"/>
    <property type="match status" value="1"/>
</dbReference>
<evidence type="ECO:0000256" key="1">
    <source>
        <dbReference type="SAM" id="MobiDB-lite"/>
    </source>
</evidence>
<feature type="transmembrane region" description="Helical" evidence="2">
    <location>
        <begin position="75"/>
        <end position="93"/>
    </location>
</feature>
<evidence type="ECO:0000256" key="2">
    <source>
        <dbReference type="SAM" id="Phobius"/>
    </source>
</evidence>
<accession>A0A928VRV4</accession>
<evidence type="ECO:0000313" key="3">
    <source>
        <dbReference type="EMBL" id="MBE9031034.1"/>
    </source>
</evidence>
<organism evidence="3 4">
    <name type="scientific">Romeriopsis navalis LEGE 11480</name>
    <dbReference type="NCBI Taxonomy" id="2777977"/>
    <lineage>
        <taxon>Bacteria</taxon>
        <taxon>Bacillati</taxon>
        <taxon>Cyanobacteriota</taxon>
        <taxon>Cyanophyceae</taxon>
        <taxon>Leptolyngbyales</taxon>
        <taxon>Leptolyngbyaceae</taxon>
        <taxon>Romeriopsis</taxon>
        <taxon>Romeriopsis navalis</taxon>
    </lineage>
</organism>
<feature type="transmembrane region" description="Helical" evidence="2">
    <location>
        <begin position="49"/>
        <end position="68"/>
    </location>
</feature>
<evidence type="ECO:0000313" key="4">
    <source>
        <dbReference type="Proteomes" id="UP000625316"/>
    </source>
</evidence>
<dbReference type="AlphaFoldDB" id="A0A928VRV4"/>
<protein>
    <submittedName>
        <fullName evidence="3">DUF4345 domain-containing protein</fullName>
    </submittedName>
</protein>
<dbReference type="EMBL" id="JADEXQ010000051">
    <property type="protein sequence ID" value="MBE9031034.1"/>
    <property type="molecule type" value="Genomic_DNA"/>
</dbReference>
<reference evidence="3" key="1">
    <citation type="submission" date="2020-10" db="EMBL/GenBank/DDBJ databases">
        <authorList>
            <person name="Castelo-Branco R."/>
            <person name="Eusebio N."/>
            <person name="Adriana R."/>
            <person name="Vieira A."/>
            <person name="Brugerolle De Fraissinette N."/>
            <person name="Rezende De Castro R."/>
            <person name="Schneider M.P."/>
            <person name="Vasconcelos V."/>
            <person name="Leao P.N."/>
        </authorList>
    </citation>
    <scope>NUCLEOTIDE SEQUENCE</scope>
    <source>
        <strain evidence="3">LEGE 11480</strain>
    </source>
</reference>